<comment type="caution">
    <text evidence="2">The sequence shown here is derived from an EMBL/GenBank/DDBJ whole genome shotgun (WGS) entry which is preliminary data.</text>
</comment>
<feature type="compositionally biased region" description="Basic and acidic residues" evidence="1">
    <location>
        <begin position="196"/>
        <end position="206"/>
    </location>
</feature>
<dbReference type="EMBL" id="SNRW01012829">
    <property type="protein sequence ID" value="KAA6373352.1"/>
    <property type="molecule type" value="Genomic_DNA"/>
</dbReference>
<organism evidence="2 3">
    <name type="scientific">Streblomastix strix</name>
    <dbReference type="NCBI Taxonomy" id="222440"/>
    <lineage>
        <taxon>Eukaryota</taxon>
        <taxon>Metamonada</taxon>
        <taxon>Preaxostyla</taxon>
        <taxon>Oxymonadida</taxon>
        <taxon>Streblomastigidae</taxon>
        <taxon>Streblomastix</taxon>
    </lineage>
</organism>
<gene>
    <name evidence="2" type="ORF">EZS28_031121</name>
</gene>
<feature type="region of interest" description="Disordered" evidence="1">
    <location>
        <begin position="124"/>
        <end position="206"/>
    </location>
</feature>
<evidence type="ECO:0000313" key="2">
    <source>
        <dbReference type="EMBL" id="KAA6373352.1"/>
    </source>
</evidence>
<dbReference type="Proteomes" id="UP000324800">
    <property type="component" value="Unassembled WGS sequence"/>
</dbReference>
<feature type="compositionally biased region" description="Basic and acidic residues" evidence="1">
    <location>
        <begin position="1"/>
        <end position="11"/>
    </location>
</feature>
<reference evidence="2 3" key="1">
    <citation type="submission" date="2019-03" db="EMBL/GenBank/DDBJ databases">
        <title>Single cell metagenomics reveals metabolic interactions within the superorganism composed of flagellate Streblomastix strix and complex community of Bacteroidetes bacteria on its surface.</title>
        <authorList>
            <person name="Treitli S.C."/>
            <person name="Kolisko M."/>
            <person name="Husnik F."/>
            <person name="Keeling P."/>
            <person name="Hampl V."/>
        </authorList>
    </citation>
    <scope>NUCLEOTIDE SEQUENCE [LARGE SCALE GENOMIC DNA]</scope>
    <source>
        <strain evidence="2">ST1C</strain>
    </source>
</reference>
<dbReference type="AlphaFoldDB" id="A0A5J4UTD6"/>
<evidence type="ECO:0000313" key="3">
    <source>
        <dbReference type="Proteomes" id="UP000324800"/>
    </source>
</evidence>
<name>A0A5J4UTD6_9EUKA</name>
<sequence length="206" mass="24046">MQKENFKHNQEIESVQNTLSQETPTNVDFEEMRHLAHILQTDNELMQARHMRSLIEIICKELRQGFYDEIIDFVNNEGLKEMLQTNTIRDALLHIVDVIPHYEPNSIGEEESIEMQQTNKLEEYSSQYNEKNRRNSTSTKKTPKVSNYKSPQNNQSSMKANKISSTLSDSLIGPTSPESDHEKEQQINTWRIAAYSEEKENELNKE</sequence>
<feature type="region of interest" description="Disordered" evidence="1">
    <location>
        <begin position="1"/>
        <end position="23"/>
    </location>
</feature>
<feature type="compositionally biased region" description="Polar residues" evidence="1">
    <location>
        <begin position="124"/>
        <end position="169"/>
    </location>
</feature>
<feature type="compositionally biased region" description="Polar residues" evidence="1">
    <location>
        <begin position="12"/>
        <end position="23"/>
    </location>
</feature>
<accession>A0A5J4UTD6</accession>
<evidence type="ECO:0000256" key="1">
    <source>
        <dbReference type="SAM" id="MobiDB-lite"/>
    </source>
</evidence>
<protein>
    <submittedName>
        <fullName evidence="2">Uncharacterized protein</fullName>
    </submittedName>
</protein>
<proteinExistence type="predicted"/>